<dbReference type="PATRIC" id="fig|476652.3.peg.4644"/>
<keyword evidence="3" id="KW-1185">Reference proteome</keyword>
<dbReference type="CDD" id="cd06462">
    <property type="entry name" value="Peptidase_S24_S26"/>
    <property type="match status" value="1"/>
</dbReference>
<dbReference type="RefSeq" id="WP_047812122.1">
    <property type="nucleotide sequence ID" value="NZ_LDZY01000030.1"/>
</dbReference>
<dbReference type="Proteomes" id="UP000036356">
    <property type="component" value="Unassembled WGS sequence"/>
</dbReference>
<feature type="transmembrane region" description="Helical" evidence="1">
    <location>
        <begin position="85"/>
        <end position="104"/>
    </location>
</feature>
<keyword evidence="1" id="KW-0812">Transmembrane</keyword>
<reference evidence="2 3" key="1">
    <citation type="submission" date="2015-06" db="EMBL/GenBank/DDBJ databases">
        <title>Draft genome of the moderately acidophilic sulfate reducer Candidatus Desulfosporosinus acididurans strain M1.</title>
        <authorList>
            <person name="Poehlein A."/>
            <person name="Petzsch P."/>
            <person name="Johnson B.D."/>
            <person name="Schloemann M."/>
            <person name="Daniel R."/>
            <person name="Muehling M."/>
        </authorList>
    </citation>
    <scope>NUCLEOTIDE SEQUENCE [LARGE SCALE GENOMIC DNA]</scope>
    <source>
        <strain evidence="2 3">M1</strain>
    </source>
</reference>
<keyword evidence="1" id="KW-1133">Transmembrane helix</keyword>
<dbReference type="EMBL" id="LDZY01000030">
    <property type="protein sequence ID" value="KLU63711.1"/>
    <property type="molecule type" value="Genomic_DNA"/>
</dbReference>
<sequence length="495" mass="53837">MFCGSCGQEVTSQDKFCGSCGAPVPQDIQEGGILEGESTSGKKDFIPEPVARELETANQEISATLEMPIPREVVVKAPMSKKTKIIIGTIAVIAVALYGGYQYARSKFTVTSPYLLEQKFTTALKSQDMATLSSLLDSDSADLKSADSLAAFKKGISDEVVAAYLQRLQQEVGQVQGGNAFASTSDHGWLTLRQTSTWLGKSWAVHIASVGVKANPIPQDTVSFSIGNLKSANEEITHLWPSEYSFKGTVSNNYAQENVNGTVSFLDQLGNIPNYGEYDYNLDMSGLIKSRLQLNSFNAIPNLQITLNDKPVTITGDNVLISPAPQNPALSVKGTVLGVPISEKGTIDPQDQNPIQTLVNQGIAKHAMDILDNFNVAATKALDDGTPSEMQGDDPNSAERKSYSDFITNNAASPNRVKDVFLKTVVDPNSVNIQDGKIYINDTEYYTRNSSPNTINWTYQLQQIPGKSEWWVEGNNQDYETVNDTTGKFTKLASQ</sequence>
<keyword evidence="1" id="KW-0472">Membrane</keyword>
<dbReference type="AlphaFoldDB" id="A0A0J1IG46"/>
<name>A0A0J1IG46_9FIRM</name>
<protein>
    <recommendedName>
        <fullName evidence="4">Zinc-ribbon domain-containing protein</fullName>
    </recommendedName>
</protein>
<accession>A0A0J1IG46</accession>
<evidence type="ECO:0000256" key="1">
    <source>
        <dbReference type="SAM" id="Phobius"/>
    </source>
</evidence>
<evidence type="ECO:0000313" key="2">
    <source>
        <dbReference type="EMBL" id="KLU63711.1"/>
    </source>
</evidence>
<evidence type="ECO:0000313" key="3">
    <source>
        <dbReference type="Proteomes" id="UP000036356"/>
    </source>
</evidence>
<proteinExistence type="predicted"/>
<organism evidence="2 3">
    <name type="scientific">Desulfosporosinus acididurans</name>
    <dbReference type="NCBI Taxonomy" id="476652"/>
    <lineage>
        <taxon>Bacteria</taxon>
        <taxon>Bacillati</taxon>
        <taxon>Bacillota</taxon>
        <taxon>Clostridia</taxon>
        <taxon>Eubacteriales</taxon>
        <taxon>Desulfitobacteriaceae</taxon>
        <taxon>Desulfosporosinus</taxon>
    </lineage>
</organism>
<gene>
    <name evidence="2" type="ORF">DEAC_c43720</name>
</gene>
<comment type="caution">
    <text evidence="2">The sequence shown here is derived from an EMBL/GenBank/DDBJ whole genome shotgun (WGS) entry which is preliminary data.</text>
</comment>
<evidence type="ECO:0008006" key="4">
    <source>
        <dbReference type="Google" id="ProtNLM"/>
    </source>
</evidence>